<name>A0A8H3EL67_9LECA</name>
<gene>
    <name evidence="3" type="ORF">ALECFALPRED_010641</name>
</gene>
<dbReference type="EMBL" id="CAJPDR010000009">
    <property type="protein sequence ID" value="CAF9904941.1"/>
    <property type="molecule type" value="Genomic_DNA"/>
</dbReference>
<feature type="compositionally biased region" description="Basic and acidic residues" evidence="1">
    <location>
        <begin position="222"/>
        <end position="241"/>
    </location>
</feature>
<evidence type="ECO:0000256" key="2">
    <source>
        <dbReference type="SAM" id="Phobius"/>
    </source>
</evidence>
<keyword evidence="4" id="KW-1185">Reference proteome</keyword>
<comment type="caution">
    <text evidence="3">The sequence shown here is derived from an EMBL/GenBank/DDBJ whole genome shotgun (WGS) entry which is preliminary data.</text>
</comment>
<feature type="compositionally biased region" description="Polar residues" evidence="1">
    <location>
        <begin position="208"/>
        <end position="221"/>
    </location>
</feature>
<sequence>MAIKYRAAETSIGISQIQPADPSYPDILAPGQSAVPTGLVTDSPAFPTKSSTPLSTPSSTATTSSQSSVPAEPTQSAAASKGGSGLSHGDIAAIVIPIALLAILIPILVLWYLDRKHKTAAEKRSSQRSSNEAMLQKHSSIQKPPQPQGPKPARPERTPRRSVVDPPTPERRNSLGLFNFELLPPSTPDRGWMTPNPRFSIARALQMRRSQPSIVLSQPRTSRGESDRPQTGDSGRSERRQTGTSIFDPPPPYVIDAVPAKSTSRFAPLERIGTLEHMDRPHGPTMQPAIAPTLPAIATTNGALDVQQTGYTSRHSPHASSEILQLPDAYGHVLTRSPSPTLSMHNRSDLSRPFSYTAPERISDVSGLSDESEPWRRMRESNGSSVISPIDSDESSTIHPHQVL</sequence>
<feature type="compositionally biased region" description="Basic and acidic residues" evidence="1">
    <location>
        <begin position="153"/>
        <end position="173"/>
    </location>
</feature>
<keyword evidence="2" id="KW-0472">Membrane</keyword>
<keyword evidence="2" id="KW-0812">Transmembrane</keyword>
<feature type="compositionally biased region" description="Polar residues" evidence="1">
    <location>
        <begin position="127"/>
        <end position="141"/>
    </location>
</feature>
<keyword evidence="2" id="KW-1133">Transmembrane helix</keyword>
<reference evidence="3" key="1">
    <citation type="submission" date="2021-03" db="EMBL/GenBank/DDBJ databases">
        <authorList>
            <person name="Tagirdzhanova G."/>
        </authorList>
    </citation>
    <scope>NUCLEOTIDE SEQUENCE</scope>
</reference>
<feature type="compositionally biased region" description="Polar residues" evidence="1">
    <location>
        <begin position="395"/>
        <end position="404"/>
    </location>
</feature>
<feature type="region of interest" description="Disordered" evidence="1">
    <location>
        <begin position="362"/>
        <end position="404"/>
    </location>
</feature>
<proteinExistence type="predicted"/>
<evidence type="ECO:0000313" key="4">
    <source>
        <dbReference type="Proteomes" id="UP000664203"/>
    </source>
</evidence>
<evidence type="ECO:0000256" key="1">
    <source>
        <dbReference type="SAM" id="MobiDB-lite"/>
    </source>
</evidence>
<feature type="region of interest" description="Disordered" evidence="1">
    <location>
        <begin position="23"/>
        <end position="84"/>
    </location>
</feature>
<dbReference type="Proteomes" id="UP000664203">
    <property type="component" value="Unassembled WGS sequence"/>
</dbReference>
<feature type="compositionally biased region" description="Low complexity" evidence="1">
    <location>
        <begin position="47"/>
        <end position="81"/>
    </location>
</feature>
<feature type="transmembrane region" description="Helical" evidence="2">
    <location>
        <begin position="91"/>
        <end position="113"/>
    </location>
</feature>
<accession>A0A8H3EL67</accession>
<evidence type="ECO:0000313" key="3">
    <source>
        <dbReference type="EMBL" id="CAF9904941.1"/>
    </source>
</evidence>
<feature type="region of interest" description="Disordered" evidence="1">
    <location>
        <begin position="207"/>
        <end position="253"/>
    </location>
</feature>
<protein>
    <submittedName>
        <fullName evidence="3">Uncharacterized protein</fullName>
    </submittedName>
</protein>
<dbReference type="AlphaFoldDB" id="A0A8H3EL67"/>
<dbReference type="OrthoDB" id="5371141at2759"/>
<feature type="region of interest" description="Disordered" evidence="1">
    <location>
        <begin position="120"/>
        <end position="180"/>
    </location>
</feature>
<organism evidence="3 4">
    <name type="scientific">Alectoria fallacina</name>
    <dbReference type="NCBI Taxonomy" id="1903189"/>
    <lineage>
        <taxon>Eukaryota</taxon>
        <taxon>Fungi</taxon>
        <taxon>Dikarya</taxon>
        <taxon>Ascomycota</taxon>
        <taxon>Pezizomycotina</taxon>
        <taxon>Lecanoromycetes</taxon>
        <taxon>OSLEUM clade</taxon>
        <taxon>Lecanoromycetidae</taxon>
        <taxon>Lecanorales</taxon>
        <taxon>Lecanorineae</taxon>
        <taxon>Parmeliaceae</taxon>
        <taxon>Alectoria</taxon>
    </lineage>
</organism>